<keyword evidence="2" id="KW-1185">Reference proteome</keyword>
<dbReference type="Proteomes" id="UP000095023">
    <property type="component" value="Unassembled WGS sequence"/>
</dbReference>
<evidence type="ECO:0000313" key="2">
    <source>
        <dbReference type="Proteomes" id="UP000095023"/>
    </source>
</evidence>
<organism evidence="1 2">
    <name type="scientific">Tortispora caseinolytica NRRL Y-17796</name>
    <dbReference type="NCBI Taxonomy" id="767744"/>
    <lineage>
        <taxon>Eukaryota</taxon>
        <taxon>Fungi</taxon>
        <taxon>Dikarya</taxon>
        <taxon>Ascomycota</taxon>
        <taxon>Saccharomycotina</taxon>
        <taxon>Trigonopsidomycetes</taxon>
        <taxon>Trigonopsidales</taxon>
        <taxon>Trigonopsidaceae</taxon>
        <taxon>Tortispora</taxon>
    </lineage>
</organism>
<accession>A0A1E4TDX2</accession>
<reference evidence="2" key="1">
    <citation type="submission" date="2016-02" db="EMBL/GenBank/DDBJ databases">
        <title>Comparative genomics of biotechnologically important yeasts.</title>
        <authorList>
            <consortium name="DOE Joint Genome Institute"/>
            <person name="Riley R."/>
            <person name="Haridas S."/>
            <person name="Wolfe K.H."/>
            <person name="Lopes M.R."/>
            <person name="Hittinger C.T."/>
            <person name="Goker M."/>
            <person name="Salamov A."/>
            <person name="Wisecaver J."/>
            <person name="Long T.M."/>
            <person name="Aerts A.L."/>
            <person name="Barry K."/>
            <person name="Choi C."/>
            <person name="Clum A."/>
            <person name="Coughlan A.Y."/>
            <person name="Deshpande S."/>
            <person name="Douglass A.P."/>
            <person name="Hanson S.J."/>
            <person name="Klenk H.-P."/>
            <person name="Labutti K."/>
            <person name="Lapidus A."/>
            <person name="Lindquist E."/>
            <person name="Lipzen A."/>
            <person name="Meier-Kolthoff J.P."/>
            <person name="Ohm R.A."/>
            <person name="Otillar R.P."/>
            <person name="Pangilinan J."/>
            <person name="Peng Y."/>
            <person name="Rokas A."/>
            <person name="Rosa C.A."/>
            <person name="Scheuner C."/>
            <person name="Sibirny A.A."/>
            <person name="Slot J.C."/>
            <person name="Stielow J.B."/>
            <person name="Sun H."/>
            <person name="Kurtzman C.P."/>
            <person name="Blackwell M."/>
            <person name="Jeffries T.W."/>
            <person name="Grigoriev I.V."/>
        </authorList>
    </citation>
    <scope>NUCLEOTIDE SEQUENCE [LARGE SCALE GENOMIC DNA]</scope>
    <source>
        <strain evidence="2">NRRL Y-17796</strain>
    </source>
</reference>
<dbReference type="EMBL" id="KV453842">
    <property type="protein sequence ID" value="ODV89939.1"/>
    <property type="molecule type" value="Genomic_DNA"/>
</dbReference>
<name>A0A1E4TDX2_9ASCO</name>
<sequence length="59" mass="7071">MLITSYDRSTAKEEQVRLNHYDIHWSKTLELDLESKEGKKSNGVWHCLRRILNEDKIKN</sequence>
<protein>
    <submittedName>
        <fullName evidence="1">Uncharacterized protein</fullName>
    </submittedName>
</protein>
<evidence type="ECO:0000313" key="1">
    <source>
        <dbReference type="EMBL" id="ODV89939.1"/>
    </source>
</evidence>
<dbReference type="AlphaFoldDB" id="A0A1E4TDX2"/>
<proteinExistence type="predicted"/>
<gene>
    <name evidence="1" type="ORF">CANCADRAFT_31037</name>
</gene>